<reference evidence="1 2" key="1">
    <citation type="submission" date="2017-11" db="EMBL/GenBank/DDBJ databases">
        <title>Draft genome of actinobacteria isolated from guarana (Paullinia cupana (Mart.) Ducke.</title>
        <authorList>
            <person name="Siqueira K.A."/>
            <person name="Liotti R.G."/>
            <person name="Mendes T.A.O."/>
            <person name="Soares M.A."/>
        </authorList>
    </citation>
    <scope>NUCLEOTIDE SEQUENCE [LARGE SCALE GENOMIC DNA]</scope>
    <source>
        <strain evidence="1 2">193</strain>
    </source>
</reference>
<evidence type="ECO:0000313" key="2">
    <source>
        <dbReference type="Proteomes" id="UP000270471"/>
    </source>
</evidence>
<dbReference type="EMBL" id="PENI01000028">
    <property type="protein sequence ID" value="RMB81736.1"/>
    <property type="molecule type" value="Genomic_DNA"/>
</dbReference>
<dbReference type="Pfam" id="PF19384">
    <property type="entry name" value="DUF5959"/>
    <property type="match status" value="1"/>
</dbReference>
<proteinExistence type="predicted"/>
<gene>
    <name evidence="1" type="ORF">CTZ28_33340</name>
</gene>
<sequence>MKHQDGIVDLINLSDGKNSVRVHVLGRRGPVLPVHDLLDAVIIVESSFISGLLDICFYPSDLEEWSLALDALGAGQNVEWLDNGNGPVIGIKLPNEDCDVPAVLIADTSGSGTSATIPVVLDDGWIEEQREHLREVTQTWPSKVLKTSPGAYEWRH</sequence>
<protein>
    <submittedName>
        <fullName evidence="1">Uncharacterized protein</fullName>
    </submittedName>
</protein>
<name>A0A3M0IIH7_9ACTN</name>
<organism evidence="1 2">
    <name type="scientific">Streptomyces shenzhenensis</name>
    <dbReference type="NCBI Taxonomy" id="943815"/>
    <lineage>
        <taxon>Bacteria</taxon>
        <taxon>Bacillati</taxon>
        <taxon>Actinomycetota</taxon>
        <taxon>Actinomycetes</taxon>
        <taxon>Kitasatosporales</taxon>
        <taxon>Streptomycetaceae</taxon>
        <taxon>Streptomyces</taxon>
    </lineage>
</organism>
<evidence type="ECO:0000313" key="1">
    <source>
        <dbReference type="EMBL" id="RMB81736.1"/>
    </source>
</evidence>
<dbReference type="Proteomes" id="UP000270471">
    <property type="component" value="Unassembled WGS sequence"/>
</dbReference>
<dbReference type="RefSeq" id="WP_121893498.1">
    <property type="nucleotide sequence ID" value="NZ_PENI01000028.1"/>
</dbReference>
<dbReference type="InterPro" id="IPR046003">
    <property type="entry name" value="DUF5959"/>
</dbReference>
<comment type="caution">
    <text evidence="1">The sequence shown here is derived from an EMBL/GenBank/DDBJ whole genome shotgun (WGS) entry which is preliminary data.</text>
</comment>
<accession>A0A3M0IIH7</accession>
<dbReference type="AlphaFoldDB" id="A0A3M0IIH7"/>
<keyword evidence="2" id="KW-1185">Reference proteome</keyword>
<dbReference type="OrthoDB" id="3370158at2"/>